<organism evidence="8 9">
    <name type="scientific">Neolamprologus brichardi</name>
    <name type="common">Fairy cichlid</name>
    <name type="synonym">Lamprologus brichardi</name>
    <dbReference type="NCBI Taxonomy" id="32507"/>
    <lineage>
        <taxon>Eukaryota</taxon>
        <taxon>Metazoa</taxon>
        <taxon>Chordata</taxon>
        <taxon>Craniata</taxon>
        <taxon>Vertebrata</taxon>
        <taxon>Euteleostomi</taxon>
        <taxon>Actinopterygii</taxon>
        <taxon>Neopterygii</taxon>
        <taxon>Teleostei</taxon>
        <taxon>Neoteleostei</taxon>
        <taxon>Acanthomorphata</taxon>
        <taxon>Ovalentaria</taxon>
        <taxon>Cichlomorphae</taxon>
        <taxon>Cichliformes</taxon>
        <taxon>Cichlidae</taxon>
        <taxon>African cichlids</taxon>
        <taxon>Pseudocrenilabrinae</taxon>
        <taxon>Lamprologini</taxon>
        <taxon>Neolamprologus</taxon>
    </lineage>
</organism>
<dbReference type="GeneTree" id="ENSGT00940000155356"/>
<keyword evidence="2" id="KW-0808">Transferase</keyword>
<dbReference type="PROSITE" id="PS50011">
    <property type="entry name" value="PROTEIN_KINASE_DOM"/>
    <property type="match status" value="1"/>
</dbReference>
<keyword evidence="4" id="KW-0418">Kinase</keyword>
<dbReference type="InterPro" id="IPR011009">
    <property type="entry name" value="Kinase-like_dom_sf"/>
</dbReference>
<dbReference type="InterPro" id="IPR000719">
    <property type="entry name" value="Prot_kinase_dom"/>
</dbReference>
<dbReference type="GO" id="GO:0016605">
    <property type="term" value="C:PML body"/>
    <property type="evidence" value="ECO:0007669"/>
    <property type="project" value="TreeGrafter"/>
</dbReference>
<dbReference type="GO" id="GO:0004713">
    <property type="term" value="F:protein tyrosine kinase activity"/>
    <property type="evidence" value="ECO:0007669"/>
    <property type="project" value="TreeGrafter"/>
</dbReference>
<keyword evidence="3 6" id="KW-0547">Nucleotide-binding</keyword>
<keyword evidence="9" id="KW-1185">Reference proteome</keyword>
<dbReference type="AlphaFoldDB" id="A0A3Q4H7W8"/>
<protein>
    <recommendedName>
        <fullName evidence="7">Protein kinase domain-containing protein</fullName>
    </recommendedName>
</protein>
<reference evidence="8" key="1">
    <citation type="submission" date="2025-08" db="UniProtKB">
        <authorList>
            <consortium name="Ensembl"/>
        </authorList>
    </citation>
    <scope>IDENTIFICATION</scope>
</reference>
<keyword evidence="5 6" id="KW-0067">ATP-binding</keyword>
<dbReference type="GO" id="GO:0005524">
    <property type="term" value="F:ATP binding"/>
    <property type="evidence" value="ECO:0007669"/>
    <property type="project" value="UniProtKB-UniRule"/>
</dbReference>
<dbReference type="Gene3D" id="3.30.200.20">
    <property type="entry name" value="Phosphorylase Kinase, domain 1"/>
    <property type="match status" value="1"/>
</dbReference>
<dbReference type="GO" id="GO:0005737">
    <property type="term" value="C:cytoplasm"/>
    <property type="evidence" value="ECO:0007669"/>
    <property type="project" value="TreeGrafter"/>
</dbReference>
<dbReference type="PANTHER" id="PTHR24058:SF53">
    <property type="entry name" value="HOMEODOMAIN-INTERACTING PROTEIN KINASE 2"/>
    <property type="match status" value="1"/>
</dbReference>
<evidence type="ECO:0000256" key="6">
    <source>
        <dbReference type="PROSITE-ProRule" id="PRU10141"/>
    </source>
</evidence>
<dbReference type="GO" id="GO:0046332">
    <property type="term" value="F:SMAD binding"/>
    <property type="evidence" value="ECO:0007669"/>
    <property type="project" value="TreeGrafter"/>
</dbReference>
<name>A0A3Q4H7W8_NEOBR</name>
<dbReference type="InterPro" id="IPR050494">
    <property type="entry name" value="Ser_Thr_dual-spec_kinase"/>
</dbReference>
<dbReference type="PROSITE" id="PS00107">
    <property type="entry name" value="PROTEIN_KINASE_ATP"/>
    <property type="match status" value="1"/>
</dbReference>
<dbReference type="Pfam" id="PF00069">
    <property type="entry name" value="Pkinase"/>
    <property type="match status" value="1"/>
</dbReference>
<sequence length="365" mass="41768">MLCMPSTVVSEVSQSARCVCICYVLLFLLSGKRPKIYQTTPKYIKWEHKNVQDKLVPGGWLSSKSSNYRIISLVGEGTYGRVAKCVQMADKKIVAIKMIKDRDQKDPFKNQELAALQKLKACNSSKYNIVEWYQAFTVCGHLCLEFEFLEKSLLDLLQERYYKPLSLKAVRPIVIQIALALSHLKSIGTIHADLKLDNVMLVNNPQEPYRVKLIDFGVACETSAAKVGSYIQTSPYRSPEIILGLPFTEAIDIWSLGCMAVSLYTGSLLYPGYSEYAILKYITETQGELPEVKKLKCDVLMFVEMVKHLLHLDPQKRMTPNQVLEHAFSKLSHLAWIRQSSSYFNTILTSYYHKTPPERLYWVKW</sequence>
<evidence type="ECO:0000256" key="1">
    <source>
        <dbReference type="ARBA" id="ARBA00022527"/>
    </source>
</evidence>
<dbReference type="OMA" id="ECKTIRY"/>
<evidence type="ECO:0000256" key="3">
    <source>
        <dbReference type="ARBA" id="ARBA00022741"/>
    </source>
</evidence>
<feature type="binding site" evidence="6">
    <location>
        <position position="97"/>
    </location>
    <ligand>
        <name>ATP</name>
        <dbReference type="ChEBI" id="CHEBI:30616"/>
    </ligand>
</feature>
<accession>A0A3Q4H7W8</accession>
<proteinExistence type="predicted"/>
<dbReference type="STRING" id="32507.ENSNBRP00000018930"/>
<dbReference type="InterPro" id="IPR017441">
    <property type="entry name" value="Protein_kinase_ATP_BS"/>
</dbReference>
<evidence type="ECO:0000256" key="2">
    <source>
        <dbReference type="ARBA" id="ARBA00022679"/>
    </source>
</evidence>
<dbReference type="PANTHER" id="PTHR24058">
    <property type="entry name" value="DUAL SPECIFICITY PROTEIN KINASE"/>
    <property type="match status" value="1"/>
</dbReference>
<dbReference type="SMART" id="SM00220">
    <property type="entry name" value="S_TKc"/>
    <property type="match status" value="1"/>
</dbReference>
<dbReference type="GO" id="GO:0042771">
    <property type="term" value="P:intrinsic apoptotic signaling pathway in response to DNA damage by p53 class mediator"/>
    <property type="evidence" value="ECO:0007669"/>
    <property type="project" value="TreeGrafter"/>
</dbReference>
<dbReference type="SUPFAM" id="SSF56112">
    <property type="entry name" value="Protein kinase-like (PK-like)"/>
    <property type="match status" value="1"/>
</dbReference>
<dbReference type="Ensembl" id="ENSNBRT00000019436.1">
    <property type="protein sequence ID" value="ENSNBRP00000018930.1"/>
    <property type="gene ID" value="ENSNBRG00000014580.1"/>
</dbReference>
<dbReference type="GO" id="GO:0003714">
    <property type="term" value="F:transcription corepressor activity"/>
    <property type="evidence" value="ECO:0007669"/>
    <property type="project" value="TreeGrafter"/>
</dbReference>
<evidence type="ECO:0000313" key="8">
    <source>
        <dbReference type="Ensembl" id="ENSNBRP00000018930.1"/>
    </source>
</evidence>
<dbReference type="Proteomes" id="UP000261580">
    <property type="component" value="Unassembled WGS sequence"/>
</dbReference>
<evidence type="ECO:0000256" key="5">
    <source>
        <dbReference type="ARBA" id="ARBA00022840"/>
    </source>
</evidence>
<feature type="domain" description="Protein kinase" evidence="7">
    <location>
        <begin position="68"/>
        <end position="329"/>
    </location>
</feature>
<dbReference type="GO" id="GO:0003713">
    <property type="term" value="F:transcription coactivator activity"/>
    <property type="evidence" value="ECO:0007669"/>
    <property type="project" value="TreeGrafter"/>
</dbReference>
<dbReference type="Gene3D" id="1.10.510.10">
    <property type="entry name" value="Transferase(Phosphotransferase) domain 1"/>
    <property type="match status" value="1"/>
</dbReference>
<dbReference type="GO" id="GO:0045944">
    <property type="term" value="P:positive regulation of transcription by RNA polymerase II"/>
    <property type="evidence" value="ECO:0007669"/>
    <property type="project" value="TreeGrafter"/>
</dbReference>
<evidence type="ECO:0000313" key="9">
    <source>
        <dbReference type="Proteomes" id="UP000261580"/>
    </source>
</evidence>
<keyword evidence="1" id="KW-0723">Serine/threonine-protein kinase</keyword>
<dbReference type="GO" id="GO:0007224">
    <property type="term" value="P:smoothened signaling pathway"/>
    <property type="evidence" value="ECO:0007669"/>
    <property type="project" value="TreeGrafter"/>
</dbReference>
<dbReference type="GO" id="GO:0004674">
    <property type="term" value="F:protein serine/threonine kinase activity"/>
    <property type="evidence" value="ECO:0007669"/>
    <property type="project" value="UniProtKB-KW"/>
</dbReference>
<evidence type="ECO:0000259" key="7">
    <source>
        <dbReference type="PROSITE" id="PS50011"/>
    </source>
</evidence>
<dbReference type="Bgee" id="ENSNBRG00000014580">
    <property type="expression patterns" value="Expressed in testis and 3 other cell types or tissues"/>
</dbReference>
<reference evidence="8" key="2">
    <citation type="submission" date="2025-09" db="UniProtKB">
        <authorList>
            <consortium name="Ensembl"/>
        </authorList>
    </citation>
    <scope>IDENTIFICATION</scope>
</reference>
<evidence type="ECO:0000256" key="4">
    <source>
        <dbReference type="ARBA" id="ARBA00022777"/>
    </source>
</evidence>